<reference evidence="2 3" key="1">
    <citation type="submission" date="2021-01" db="EMBL/GenBank/DDBJ databases">
        <title>Genomic Encyclopedia of Type Strains, Phase IV (KMG-IV): sequencing the most valuable type-strain genomes for metagenomic binning, comparative biology and taxonomic classification.</title>
        <authorList>
            <person name="Goeker M."/>
        </authorList>
    </citation>
    <scope>NUCLEOTIDE SEQUENCE [LARGE SCALE GENOMIC DNA]</scope>
    <source>
        <strain evidence="2 3">DSM 24436</strain>
    </source>
</reference>
<evidence type="ECO:0000313" key="3">
    <source>
        <dbReference type="Proteomes" id="UP000767854"/>
    </source>
</evidence>
<evidence type="ECO:0000256" key="1">
    <source>
        <dbReference type="SAM" id="MobiDB-lite"/>
    </source>
</evidence>
<accession>A0ABS2MP31</accession>
<keyword evidence="3" id="KW-1185">Reference proteome</keyword>
<protein>
    <submittedName>
        <fullName evidence="2">Uncharacterized protein</fullName>
    </submittedName>
</protein>
<gene>
    <name evidence="2" type="ORF">JOC49_000678</name>
</gene>
<dbReference type="RefSeq" id="WP_204662324.1">
    <property type="nucleotide sequence ID" value="NZ_JAFBDT010000003.1"/>
</dbReference>
<evidence type="ECO:0000313" key="2">
    <source>
        <dbReference type="EMBL" id="MBM7561161.1"/>
    </source>
</evidence>
<feature type="compositionally biased region" description="Polar residues" evidence="1">
    <location>
        <begin position="24"/>
        <end position="33"/>
    </location>
</feature>
<dbReference type="EMBL" id="JAFBDT010000003">
    <property type="protein sequence ID" value="MBM7561161.1"/>
    <property type="molecule type" value="Genomic_DNA"/>
</dbReference>
<feature type="region of interest" description="Disordered" evidence="1">
    <location>
        <begin position="24"/>
        <end position="50"/>
    </location>
</feature>
<dbReference type="PROSITE" id="PS51257">
    <property type="entry name" value="PROKAR_LIPOPROTEIN"/>
    <property type="match status" value="1"/>
</dbReference>
<comment type="caution">
    <text evidence="2">The sequence shown here is derived from an EMBL/GenBank/DDBJ whole genome shotgun (WGS) entry which is preliminary data.</text>
</comment>
<dbReference type="Proteomes" id="UP000767854">
    <property type="component" value="Unassembled WGS sequence"/>
</dbReference>
<sequence>MKKITVILGVILVFTWALVGCSESETPTNDPIQETTQEATETEETTETESVTELAPETYVFEIDGTVIQMHESAAPVLEALGKETSYFEAESCAFQGLDRMYGYGSYEVVTYERDGDEYVLSVVLYDDTVKTQEGLRLFENRDRVLEIYGEPDLGNDKLMVYEDEITVLSIVLDDAGQVISIEYNAVVGE</sequence>
<name>A0ABS2MP31_9FIRM</name>
<proteinExistence type="predicted"/>
<organism evidence="2 3">
    <name type="scientific">Fusibacter tunisiensis</name>
    <dbReference type="NCBI Taxonomy" id="1008308"/>
    <lineage>
        <taxon>Bacteria</taxon>
        <taxon>Bacillati</taxon>
        <taxon>Bacillota</taxon>
        <taxon>Clostridia</taxon>
        <taxon>Eubacteriales</taxon>
        <taxon>Eubacteriales Family XII. Incertae Sedis</taxon>
        <taxon>Fusibacter</taxon>
    </lineage>
</organism>